<dbReference type="PANTHER" id="PTHR48043">
    <property type="entry name" value="EG:EG0003.4 PROTEIN-RELATED"/>
    <property type="match status" value="1"/>
</dbReference>
<dbReference type="PANTHER" id="PTHR48043:SF145">
    <property type="entry name" value="FI06409P-RELATED"/>
    <property type="match status" value="1"/>
</dbReference>
<sequence length="506" mass="57018">MTILCWLALLSTLTAVNAANILAVFPTPAYSHHIVYKVYIEALAEKCHNVTVVKPKLFAYSTKTYCGNITEISSDMSVKQYKKLVTNSAMFRKRGVVSDTDTVTAANYLGLIEMFKDQFDNINVRNLIANNQTFDLVVVEAFADYALVFGHLYNPAPVIQIAPGYGLAENFDTVGAVARHPVHHPNIWRNNFDDTKANVMTEMRLYKEFKILANMSNALLKQQFGPDTPTIEELRNKVQLLLLNLHPIFDNNRPVSPSVQYLGGGIHLVKSAPLTKLSPVIDAKMNKSKSGAIYVSFGSSIDTKSFANEFFYMLINTFKALDNYTILWKIDDEVVKNITLPANVITQNWFNQRAVLRHKKMAAFITQGGLQSSDEALEAGIPMVCLPMMGDQFYHAHKLQQLGVARALDTVTVSSDQLLLAINDVLFNASTYKKHMTELYALINNDKATFPPLDKAIKFTERVIRYRHDISRRLYSLKTTAANVPYSNYYMYKSVLSIVMNHIAHF</sequence>
<dbReference type="EC" id="2.4.1.-" evidence="6"/>
<evidence type="ECO:0000313" key="8">
    <source>
        <dbReference type="EMBL" id="BBA20506.1"/>
    </source>
</evidence>
<dbReference type="Pfam" id="PF00201">
    <property type="entry name" value="UDPGT"/>
    <property type="match status" value="1"/>
</dbReference>
<dbReference type="PIRSF" id="PIRSF000476">
    <property type="entry name" value="Ecdystd_UDP_glucosyltfrase"/>
    <property type="match status" value="1"/>
</dbReference>
<dbReference type="FunFam" id="3.40.50.2000:FF:000021">
    <property type="entry name" value="UDP-glucuronosyltransferase"/>
    <property type="match status" value="1"/>
</dbReference>
<dbReference type="InterPro" id="IPR050271">
    <property type="entry name" value="UDP-glycosyltransferase"/>
</dbReference>
<organism evidence="8">
    <name type="scientific">Bombyx mori nuclear polyhedrosis virus</name>
    <name type="common">BmNPV</name>
    <dbReference type="NCBI Taxonomy" id="271108"/>
    <lineage>
        <taxon>Viruses</taxon>
        <taxon>Viruses incertae sedis</taxon>
        <taxon>Naldaviricetes</taxon>
        <taxon>Lefavirales</taxon>
        <taxon>Baculoviridae</taxon>
        <taxon>Alphabaculovirus</taxon>
        <taxon>Alphabaculovirus bomori</taxon>
    </lineage>
</organism>
<protein>
    <recommendedName>
        <fullName evidence="2 6">Ecdysteroid UDP-glucosyltransferase</fullName>
        <ecNumber evidence="6">2.4.1.-</ecNumber>
    </recommendedName>
</protein>
<evidence type="ECO:0000256" key="3">
    <source>
        <dbReference type="ARBA" id="ARBA00022676"/>
    </source>
</evidence>
<dbReference type="PROSITE" id="PS00375">
    <property type="entry name" value="UDPGT"/>
    <property type="match status" value="1"/>
</dbReference>
<evidence type="ECO:0000256" key="1">
    <source>
        <dbReference type="ARBA" id="ARBA00009995"/>
    </source>
</evidence>
<reference evidence="8" key="1">
    <citation type="submission" date="2016-05" db="EMBL/GenBank/DDBJ databases">
        <title>Characterization of a BmNPV isolated in Hokkaido, Japan.</title>
        <authorList>
            <person name="Bando H."/>
        </authorList>
    </citation>
    <scope>NUCLEOTIDE SEQUENCE</scope>
    <source>
        <strain evidence="8">H4</strain>
    </source>
</reference>
<gene>
    <name evidence="8" type="primary">egt</name>
</gene>
<comment type="function">
    <text evidence="6">Catalyzes the transfer of glucose from UDP-glucose to ecdysteroids which are insect molting hormones.</text>
</comment>
<accession>A0A224AUE6</accession>
<dbReference type="EMBL" id="LC150780">
    <property type="protein sequence ID" value="BBA20506.1"/>
    <property type="molecule type" value="Genomic_DNA"/>
</dbReference>
<evidence type="ECO:0000256" key="6">
    <source>
        <dbReference type="PIRNR" id="PIRNR000476"/>
    </source>
</evidence>
<keyword evidence="3 6" id="KW-0328">Glycosyltransferase</keyword>
<dbReference type="SUPFAM" id="SSF53756">
    <property type="entry name" value="UDP-Glycosyltransferase/glycogen phosphorylase"/>
    <property type="match status" value="1"/>
</dbReference>
<dbReference type="InterPro" id="IPR016224">
    <property type="entry name" value="Ecdysteroid_UDP-Glc_Trfase"/>
</dbReference>
<evidence type="ECO:0000256" key="5">
    <source>
        <dbReference type="ARBA" id="ARBA00022729"/>
    </source>
</evidence>
<dbReference type="InterPro" id="IPR002213">
    <property type="entry name" value="UDP_glucos_trans"/>
</dbReference>
<evidence type="ECO:0000256" key="4">
    <source>
        <dbReference type="ARBA" id="ARBA00022679"/>
    </source>
</evidence>
<dbReference type="Gene3D" id="3.40.50.2000">
    <property type="entry name" value="Glycogen Phosphorylase B"/>
    <property type="match status" value="1"/>
</dbReference>
<dbReference type="InterPro" id="IPR035595">
    <property type="entry name" value="UDP_glycos_trans_CS"/>
</dbReference>
<comment type="similarity">
    <text evidence="1 6 7">Belongs to the UDP-glycosyltransferase family.</text>
</comment>
<organismHost>
    <name type="scientific">Bombyx mori</name>
    <name type="common">Silk moth</name>
    <dbReference type="NCBI Taxonomy" id="7091"/>
</organismHost>
<proteinExistence type="inferred from homology"/>
<keyword evidence="5" id="KW-0732">Signal</keyword>
<evidence type="ECO:0000256" key="7">
    <source>
        <dbReference type="RuleBase" id="RU003718"/>
    </source>
</evidence>
<keyword evidence="4 6" id="KW-0808">Transferase</keyword>
<dbReference type="CDD" id="cd03784">
    <property type="entry name" value="GT1_Gtf-like"/>
    <property type="match status" value="1"/>
</dbReference>
<evidence type="ECO:0000256" key="2">
    <source>
        <dbReference type="ARBA" id="ARBA00013904"/>
    </source>
</evidence>
<dbReference type="GO" id="GO:0008194">
    <property type="term" value="F:UDP-glycosyltransferase activity"/>
    <property type="evidence" value="ECO:0007669"/>
    <property type="project" value="InterPro"/>
</dbReference>
<name>A0A224AUE6_NPVBM</name>